<dbReference type="InterPro" id="IPR050810">
    <property type="entry name" value="Bact_Secretion_Sys_Channel"/>
</dbReference>
<name>A0A7Y0BP90_9SPHN</name>
<comment type="subcellular location">
    <subcellularLocation>
        <location evidence="1">Membrane</location>
    </subcellularLocation>
</comment>
<accession>A0A7Y0BP90</accession>
<reference evidence="6 7" key="1">
    <citation type="submission" date="2020-04" db="EMBL/GenBank/DDBJ databases">
        <title>Novosphingobium sp. TW-4 isolated from soil.</title>
        <authorList>
            <person name="Dahal R.H."/>
            <person name="Chaudhary D.K."/>
        </authorList>
    </citation>
    <scope>NUCLEOTIDE SEQUENCE [LARGE SCALE GENOMIC DNA]</scope>
    <source>
        <strain evidence="6 7">TW-4</strain>
    </source>
</reference>
<dbReference type="InterPro" id="IPR038591">
    <property type="entry name" value="NolW-like_sf"/>
</dbReference>
<dbReference type="PANTHER" id="PTHR30332">
    <property type="entry name" value="PROBABLE GENERAL SECRETION PATHWAY PROTEIN D"/>
    <property type="match status" value="1"/>
</dbReference>
<dbReference type="AlphaFoldDB" id="A0A7Y0BP90"/>
<dbReference type="EMBL" id="JABBGM010000003">
    <property type="protein sequence ID" value="NML93963.1"/>
    <property type="molecule type" value="Genomic_DNA"/>
</dbReference>
<feature type="domain" description="Type II/III secretion system secretin-like" evidence="5">
    <location>
        <begin position="374"/>
        <end position="533"/>
    </location>
</feature>
<evidence type="ECO:0000313" key="6">
    <source>
        <dbReference type="EMBL" id="NML93963.1"/>
    </source>
</evidence>
<dbReference type="PRINTS" id="PR00811">
    <property type="entry name" value="BCTERIALGSPD"/>
</dbReference>
<evidence type="ECO:0000259" key="5">
    <source>
        <dbReference type="Pfam" id="PF00263"/>
    </source>
</evidence>
<dbReference type="Gene3D" id="3.30.1370.120">
    <property type="match status" value="1"/>
</dbReference>
<evidence type="ECO:0000256" key="3">
    <source>
        <dbReference type="RuleBase" id="RU004003"/>
    </source>
</evidence>
<dbReference type="InterPro" id="IPR004846">
    <property type="entry name" value="T2SS/T3SS_dom"/>
</dbReference>
<dbReference type="Proteomes" id="UP000583556">
    <property type="component" value="Unassembled WGS sequence"/>
</dbReference>
<dbReference type="InterPro" id="IPR001775">
    <property type="entry name" value="GspD/PilQ"/>
</dbReference>
<keyword evidence="2" id="KW-0472">Membrane</keyword>
<evidence type="ECO:0000256" key="2">
    <source>
        <dbReference type="ARBA" id="ARBA00023136"/>
    </source>
</evidence>
<dbReference type="RefSeq" id="WP_169493215.1">
    <property type="nucleotide sequence ID" value="NZ_JABBGM010000003.1"/>
</dbReference>
<evidence type="ECO:0000256" key="4">
    <source>
        <dbReference type="SAM" id="MobiDB-lite"/>
    </source>
</evidence>
<gene>
    <name evidence="6" type="ORF">HHL27_09815</name>
</gene>
<sequence>MRVSETNCAASCFGRFGQMLAVWDSFAGVTSQTIALARVIRLTVAIILASFFCVRPALAQTGEVLSYLTAITVVEDADSKTVLKLQLAPRINSHVAASDASGTPAIAFTLTQRGQQLAIPVLFKGPLKTIRVEENPGFLFLRFDTKYPGAQIASADNSDASVIVTISDPHGGGDRATPSATSGNGTGNAAGMGSSSVDYAAMGFALVMLEYADVSEVAGLLADSGAIKPNDTFVPRSPGFGSTSASGMGNSYNPGAQTQTGEAQSLGQPVNANIAIDRRLNAIWLRGDTETIKRLKAQIAAIDRPIDTVMLETQIVELTETGARNIGLDLANANGQVATAYGSYGNISSSGGAFPLTRYQFNGTVNVQAALYAQIQKGEGKILSRPRIAAQSGASARIVTGDAIPILTSITLSGVNGVSQQVQYVNVGVTLQIAPRVTEEGIVSSHIYCVVSSVTGYLQGYPTISQREAETFATVRDGESFVIGGLSQESSIKNRSKLPILGDLPILSILAGASKISKQKTELYIMVTPHVIRRLDLKTAGGRDAVPPGALVPTQP</sequence>
<feature type="region of interest" description="Disordered" evidence="4">
    <location>
        <begin position="167"/>
        <end position="187"/>
    </location>
</feature>
<evidence type="ECO:0000256" key="1">
    <source>
        <dbReference type="ARBA" id="ARBA00004370"/>
    </source>
</evidence>
<protein>
    <submittedName>
        <fullName evidence="6">Type II secretion system protein GspD</fullName>
    </submittedName>
</protein>
<dbReference type="Pfam" id="PF00263">
    <property type="entry name" value="Secretin"/>
    <property type="match status" value="1"/>
</dbReference>
<dbReference type="GO" id="GO:0009306">
    <property type="term" value="P:protein secretion"/>
    <property type="evidence" value="ECO:0007669"/>
    <property type="project" value="InterPro"/>
</dbReference>
<organism evidence="6 7">
    <name type="scientific">Novosphingobium olei</name>
    <dbReference type="NCBI Taxonomy" id="2728851"/>
    <lineage>
        <taxon>Bacteria</taxon>
        <taxon>Pseudomonadati</taxon>
        <taxon>Pseudomonadota</taxon>
        <taxon>Alphaproteobacteria</taxon>
        <taxon>Sphingomonadales</taxon>
        <taxon>Sphingomonadaceae</taxon>
        <taxon>Novosphingobium</taxon>
    </lineage>
</organism>
<proteinExistence type="inferred from homology"/>
<comment type="caution">
    <text evidence="6">The sequence shown here is derived from an EMBL/GenBank/DDBJ whole genome shotgun (WGS) entry which is preliminary data.</text>
</comment>
<evidence type="ECO:0000313" key="7">
    <source>
        <dbReference type="Proteomes" id="UP000583556"/>
    </source>
</evidence>
<dbReference type="GO" id="GO:0015627">
    <property type="term" value="C:type II protein secretion system complex"/>
    <property type="evidence" value="ECO:0007669"/>
    <property type="project" value="TreeGrafter"/>
</dbReference>
<dbReference type="PANTHER" id="PTHR30332:SF17">
    <property type="entry name" value="TYPE IV PILIATION SYSTEM PROTEIN DR_0774-RELATED"/>
    <property type="match status" value="1"/>
</dbReference>
<comment type="similarity">
    <text evidence="3">Belongs to the bacterial secretin family.</text>
</comment>
<keyword evidence="7" id="KW-1185">Reference proteome</keyword>
<dbReference type="GO" id="GO:0016020">
    <property type="term" value="C:membrane"/>
    <property type="evidence" value="ECO:0007669"/>
    <property type="project" value="UniProtKB-SubCell"/>
</dbReference>